<dbReference type="PIRSF" id="PIRSF000097">
    <property type="entry name" value="AKR"/>
    <property type="match status" value="1"/>
</dbReference>
<proteinExistence type="inferred from homology"/>
<evidence type="ECO:0000256" key="5">
    <source>
        <dbReference type="PIRSR" id="PIRSR000097-1"/>
    </source>
</evidence>
<evidence type="ECO:0000259" key="8">
    <source>
        <dbReference type="Pfam" id="PF00248"/>
    </source>
</evidence>
<dbReference type="SUPFAM" id="SSF51430">
    <property type="entry name" value="NAD(P)-linked oxidoreductase"/>
    <property type="match status" value="1"/>
</dbReference>
<dbReference type="InterPro" id="IPR020471">
    <property type="entry name" value="AKR"/>
</dbReference>
<evidence type="ECO:0000313" key="9">
    <source>
        <dbReference type="EMBL" id="ADL24991.1"/>
    </source>
</evidence>
<dbReference type="InterPro" id="IPR036812">
    <property type="entry name" value="NAD(P)_OxRdtase_dom_sf"/>
</dbReference>
<organism evidence="9 10">
    <name type="scientific">Fibrobacter succinogenes (strain ATCC 19169 / S85)</name>
    <dbReference type="NCBI Taxonomy" id="59374"/>
    <lineage>
        <taxon>Bacteria</taxon>
        <taxon>Pseudomonadati</taxon>
        <taxon>Fibrobacterota</taxon>
        <taxon>Fibrobacteria</taxon>
        <taxon>Fibrobacterales</taxon>
        <taxon>Fibrobacteraceae</taxon>
        <taxon>Fibrobacter</taxon>
    </lineage>
</organism>
<keyword evidence="2" id="KW-0521">NADP</keyword>
<dbReference type="CDD" id="cd19071">
    <property type="entry name" value="AKR_AKR1-5-like"/>
    <property type="match status" value="1"/>
</dbReference>
<evidence type="ECO:0000256" key="6">
    <source>
        <dbReference type="PIRSR" id="PIRSR000097-2"/>
    </source>
</evidence>
<comment type="catalytic activity">
    <reaction evidence="4">
        <text>hydroxyacetone + NADP(+) = methylglyoxal + NADPH + H(+)</text>
        <dbReference type="Rhea" id="RHEA:27986"/>
        <dbReference type="ChEBI" id="CHEBI:15378"/>
        <dbReference type="ChEBI" id="CHEBI:17158"/>
        <dbReference type="ChEBI" id="CHEBI:27957"/>
        <dbReference type="ChEBI" id="CHEBI:57783"/>
        <dbReference type="ChEBI" id="CHEBI:58349"/>
    </reaction>
</comment>
<dbReference type="PROSITE" id="PS00798">
    <property type="entry name" value="ALDOKETO_REDUCTASE_1"/>
    <property type="match status" value="1"/>
</dbReference>
<name>D9S5I6_FIBSS</name>
<dbReference type="Pfam" id="PF00248">
    <property type="entry name" value="Aldo_ket_red"/>
    <property type="match status" value="1"/>
</dbReference>
<dbReference type="STRING" id="59374.FSU_2555"/>
<evidence type="ECO:0000256" key="1">
    <source>
        <dbReference type="ARBA" id="ARBA00007905"/>
    </source>
</evidence>
<accession>D9S5I6</accession>
<dbReference type="Proteomes" id="UP000000517">
    <property type="component" value="Chromosome"/>
</dbReference>
<feature type="domain" description="NADP-dependent oxidoreductase" evidence="8">
    <location>
        <begin position="19"/>
        <end position="275"/>
    </location>
</feature>
<evidence type="ECO:0000313" key="10">
    <source>
        <dbReference type="Proteomes" id="UP000000517"/>
    </source>
</evidence>
<dbReference type="eggNOG" id="COG0656">
    <property type="taxonomic scope" value="Bacteria"/>
</dbReference>
<evidence type="ECO:0000256" key="7">
    <source>
        <dbReference type="PIRSR" id="PIRSR000097-3"/>
    </source>
</evidence>
<dbReference type="Gene3D" id="3.20.20.100">
    <property type="entry name" value="NADP-dependent oxidoreductase domain"/>
    <property type="match status" value="1"/>
</dbReference>
<dbReference type="InterPro" id="IPR023210">
    <property type="entry name" value="NADP_OxRdtase_dom"/>
</dbReference>
<dbReference type="InterPro" id="IPR018170">
    <property type="entry name" value="Aldo/ket_reductase_CS"/>
</dbReference>
<dbReference type="EMBL" id="CP002158">
    <property type="protein sequence ID" value="ADL24991.1"/>
    <property type="molecule type" value="Genomic_DNA"/>
</dbReference>
<dbReference type="PROSITE" id="PS00063">
    <property type="entry name" value="ALDOKETO_REDUCTASE_3"/>
    <property type="match status" value="1"/>
</dbReference>
<comment type="similarity">
    <text evidence="1">Belongs to the aldo/keto reductase family.</text>
</comment>
<sequence length="279" mass="30711">MIMVLDEFYKLNNGQRIPKIALGTWQTPNDVAATAVATAIDAGYRHIDTAIAYENEAGVGAGLKAALKSTGIHRESIFITTKIPAEVKNYADTVRCIQESMDRLDACHIDMMLIHAPRPWAEMGVPNGNHYYRENVDVWNALEEAYEAGKIRAIGVSNFEIDDLNNLLAGGRVVPAANQVRVHIGHVPTDLIDFCEQAGILVEAYSPNATGRLLKVPEVCAMAEKYHVSVPQLASRFVLQLGLLPLPKSVHEERIRQNAKLDFEINSNDMAALLELDGL</sequence>
<dbReference type="HOGENOM" id="CLU_023205_0_1_0"/>
<dbReference type="AlphaFoldDB" id="D9S5I6"/>
<dbReference type="PANTHER" id="PTHR43827:SF3">
    <property type="entry name" value="NADP-DEPENDENT OXIDOREDUCTASE DOMAIN-CONTAINING PROTEIN"/>
    <property type="match status" value="1"/>
</dbReference>
<dbReference type="GO" id="GO:0016616">
    <property type="term" value="F:oxidoreductase activity, acting on the CH-OH group of donors, NAD or NADP as acceptor"/>
    <property type="evidence" value="ECO:0007669"/>
    <property type="project" value="UniProtKB-ARBA"/>
</dbReference>
<keyword evidence="3" id="KW-0560">Oxidoreductase</keyword>
<dbReference type="PRINTS" id="PR00069">
    <property type="entry name" value="ALDKETRDTASE"/>
</dbReference>
<evidence type="ECO:0000256" key="3">
    <source>
        <dbReference type="ARBA" id="ARBA00023002"/>
    </source>
</evidence>
<evidence type="ECO:0000256" key="2">
    <source>
        <dbReference type="ARBA" id="ARBA00022857"/>
    </source>
</evidence>
<evidence type="ECO:0000256" key="4">
    <source>
        <dbReference type="ARBA" id="ARBA00049445"/>
    </source>
</evidence>
<gene>
    <name evidence="9" type="ordered locus">FSU_2555</name>
</gene>
<feature type="active site" description="Proton donor" evidence="5">
    <location>
        <position position="53"/>
    </location>
</feature>
<dbReference type="KEGG" id="fsc:FSU_2555"/>
<dbReference type="FunFam" id="3.20.20.100:FF:000002">
    <property type="entry name" value="2,5-diketo-D-gluconic acid reductase A"/>
    <property type="match status" value="1"/>
</dbReference>
<feature type="site" description="Lowers pKa of active site Tyr" evidence="7">
    <location>
        <position position="82"/>
    </location>
</feature>
<feature type="binding site" evidence="6">
    <location>
        <position position="115"/>
    </location>
    <ligand>
        <name>substrate</name>
    </ligand>
</feature>
<protein>
    <submittedName>
        <fullName evidence="9">Oxidoreductase, aldo/keto reductase family</fullName>
    </submittedName>
</protein>
<reference evidence="10" key="1">
    <citation type="submission" date="2010-08" db="EMBL/GenBank/DDBJ databases">
        <title>Complete sequence of Fibrobacter succinogenes subsp. succinogenes S85.</title>
        <authorList>
            <person name="Durkin A.S."/>
            <person name="Nelson K.E."/>
            <person name="Morrison M."/>
            <person name="Forsberg C.W."/>
            <person name="Wilson D.B."/>
            <person name="Russell J.B."/>
            <person name="Cann I.K.O."/>
            <person name="Mackie R.I."/>
            <person name="White B.A."/>
        </authorList>
    </citation>
    <scope>NUCLEOTIDE SEQUENCE [LARGE SCALE GENOMIC DNA]</scope>
    <source>
        <strain evidence="10">ATCC 19169 / S85</strain>
    </source>
</reference>
<dbReference type="PATRIC" id="fig|59374.8.peg.2451"/>
<dbReference type="PANTHER" id="PTHR43827">
    <property type="entry name" value="2,5-DIKETO-D-GLUCONIC ACID REDUCTASE"/>
    <property type="match status" value="1"/>
</dbReference>
<dbReference type="PROSITE" id="PS00062">
    <property type="entry name" value="ALDOKETO_REDUCTASE_2"/>
    <property type="match status" value="1"/>
</dbReference>